<dbReference type="PANTHER" id="PTHR12439">
    <property type="entry name" value="PLACENTAL PROTEIN 11-RELATED"/>
    <property type="match status" value="1"/>
</dbReference>
<evidence type="ECO:0000256" key="7">
    <source>
        <dbReference type="ARBA" id="ARBA00022801"/>
    </source>
</evidence>
<evidence type="ECO:0000256" key="3">
    <source>
        <dbReference type="ARBA" id="ARBA00011245"/>
    </source>
</evidence>
<comment type="cofactor">
    <cofactor evidence="1">
        <name>Mn(2+)</name>
        <dbReference type="ChEBI" id="CHEBI:29035"/>
    </cofactor>
</comment>
<feature type="compositionally biased region" description="Pro residues" evidence="11">
    <location>
        <begin position="283"/>
        <end position="297"/>
    </location>
</feature>
<dbReference type="GO" id="GO:0003723">
    <property type="term" value="F:RNA binding"/>
    <property type="evidence" value="ECO:0007669"/>
    <property type="project" value="UniProtKB-KW"/>
</dbReference>
<name>A0AAV0V984_9STRA</name>
<evidence type="ECO:0000313" key="13">
    <source>
        <dbReference type="EMBL" id="CAI5745727.1"/>
    </source>
</evidence>
<comment type="caution">
    <text evidence="13">The sequence shown here is derived from an EMBL/GenBank/DDBJ whole genome shotgun (WGS) entry which is preliminary data.</text>
</comment>
<dbReference type="InterPro" id="IPR039787">
    <property type="entry name" value="ENDOU"/>
</dbReference>
<keyword evidence="10" id="KW-0456">Lyase</keyword>
<proteinExistence type="inferred from homology"/>
<accession>A0AAV0V984</accession>
<keyword evidence="6" id="KW-0255">Endonuclease</keyword>
<keyword evidence="4" id="KW-0540">Nuclease</keyword>
<evidence type="ECO:0000256" key="2">
    <source>
        <dbReference type="ARBA" id="ARBA00010168"/>
    </source>
</evidence>
<evidence type="ECO:0000313" key="14">
    <source>
        <dbReference type="Proteomes" id="UP001162029"/>
    </source>
</evidence>
<keyword evidence="14" id="KW-1185">Reference proteome</keyword>
<comment type="subunit">
    <text evidence="3">Monomer.</text>
</comment>
<dbReference type="InterPro" id="IPR018998">
    <property type="entry name" value="EndoU_C"/>
</dbReference>
<evidence type="ECO:0000256" key="1">
    <source>
        <dbReference type="ARBA" id="ARBA00001936"/>
    </source>
</evidence>
<dbReference type="SUPFAM" id="SSF142877">
    <property type="entry name" value="EndoU-like"/>
    <property type="match status" value="1"/>
</dbReference>
<dbReference type="CDD" id="cd21159">
    <property type="entry name" value="XendoU"/>
    <property type="match status" value="1"/>
</dbReference>
<evidence type="ECO:0000256" key="10">
    <source>
        <dbReference type="ARBA" id="ARBA00023239"/>
    </source>
</evidence>
<keyword evidence="8" id="KW-0694">RNA-binding</keyword>
<dbReference type="PANTHER" id="PTHR12439:SF11">
    <property type="entry name" value="URIDYLATE-SPECIFIC ENDORIBONUCLEASE"/>
    <property type="match status" value="1"/>
</dbReference>
<dbReference type="GO" id="GO:0016829">
    <property type="term" value="F:lyase activity"/>
    <property type="evidence" value="ECO:0007669"/>
    <property type="project" value="UniProtKB-KW"/>
</dbReference>
<dbReference type="AlphaFoldDB" id="A0AAV0V984"/>
<protein>
    <recommendedName>
        <fullName evidence="12">EndoU domain-containing protein</fullName>
    </recommendedName>
</protein>
<evidence type="ECO:0000256" key="4">
    <source>
        <dbReference type="ARBA" id="ARBA00022722"/>
    </source>
</evidence>
<dbReference type="Proteomes" id="UP001162029">
    <property type="component" value="Unassembled WGS sequence"/>
</dbReference>
<feature type="region of interest" description="Disordered" evidence="11">
    <location>
        <begin position="279"/>
        <end position="350"/>
    </location>
</feature>
<evidence type="ECO:0000256" key="6">
    <source>
        <dbReference type="ARBA" id="ARBA00022759"/>
    </source>
</evidence>
<dbReference type="GO" id="GO:0046872">
    <property type="term" value="F:metal ion binding"/>
    <property type="evidence" value="ECO:0007669"/>
    <property type="project" value="UniProtKB-KW"/>
</dbReference>
<dbReference type="PROSITE" id="PS50096">
    <property type="entry name" value="IQ"/>
    <property type="match status" value="1"/>
</dbReference>
<dbReference type="GO" id="GO:0016787">
    <property type="term" value="F:hydrolase activity"/>
    <property type="evidence" value="ECO:0007669"/>
    <property type="project" value="UniProtKB-KW"/>
</dbReference>
<feature type="compositionally biased region" description="Polar residues" evidence="11">
    <location>
        <begin position="304"/>
        <end position="314"/>
    </location>
</feature>
<keyword evidence="5" id="KW-0479">Metal-binding</keyword>
<comment type="similarity">
    <text evidence="2">Belongs to the ENDOU family.</text>
</comment>
<reference evidence="13" key="1">
    <citation type="submission" date="2022-12" db="EMBL/GenBank/DDBJ databases">
        <authorList>
            <person name="Webb A."/>
        </authorList>
    </citation>
    <scope>NUCLEOTIDE SEQUENCE</scope>
    <source>
        <strain evidence="13">Pd1</strain>
    </source>
</reference>
<evidence type="ECO:0000256" key="11">
    <source>
        <dbReference type="SAM" id="MobiDB-lite"/>
    </source>
</evidence>
<feature type="compositionally biased region" description="Low complexity" evidence="11">
    <location>
        <begin position="323"/>
        <end position="335"/>
    </location>
</feature>
<dbReference type="Pfam" id="PF09412">
    <property type="entry name" value="XendoU"/>
    <property type="match status" value="2"/>
</dbReference>
<evidence type="ECO:0000259" key="12">
    <source>
        <dbReference type="PROSITE" id="PS51959"/>
    </source>
</evidence>
<gene>
    <name evidence="13" type="ORF">PDE001_LOCUS10774</name>
</gene>
<evidence type="ECO:0000256" key="5">
    <source>
        <dbReference type="ARBA" id="ARBA00022723"/>
    </source>
</evidence>
<dbReference type="EMBL" id="CANTFM010002313">
    <property type="protein sequence ID" value="CAI5745727.1"/>
    <property type="molecule type" value="Genomic_DNA"/>
</dbReference>
<keyword evidence="7" id="KW-0378">Hydrolase</keyword>
<dbReference type="GO" id="GO:0004521">
    <property type="term" value="F:RNA endonuclease activity"/>
    <property type="evidence" value="ECO:0007669"/>
    <property type="project" value="InterPro"/>
</dbReference>
<keyword evidence="9" id="KW-0464">Manganese</keyword>
<organism evidence="13 14">
    <name type="scientific">Peronospora destructor</name>
    <dbReference type="NCBI Taxonomy" id="86335"/>
    <lineage>
        <taxon>Eukaryota</taxon>
        <taxon>Sar</taxon>
        <taxon>Stramenopiles</taxon>
        <taxon>Oomycota</taxon>
        <taxon>Peronosporomycetes</taxon>
        <taxon>Peronosporales</taxon>
        <taxon>Peronosporaceae</taxon>
        <taxon>Peronospora</taxon>
    </lineage>
</organism>
<evidence type="ECO:0000256" key="8">
    <source>
        <dbReference type="ARBA" id="ARBA00022884"/>
    </source>
</evidence>
<feature type="domain" description="EndoU" evidence="12">
    <location>
        <begin position="10"/>
        <end position="253"/>
    </location>
</feature>
<evidence type="ECO:0000256" key="9">
    <source>
        <dbReference type="ARBA" id="ARBA00023211"/>
    </source>
</evidence>
<dbReference type="PROSITE" id="PS51959">
    <property type="entry name" value="ENDOU"/>
    <property type="match status" value="1"/>
</dbReference>
<sequence length="350" mass="39076">MTSVAPTFSELQSLSAACNKLWELDTNRLAPNVHYELNVQEGKNAFGHGDMARDPLFTFVDPSVFERHTYKMLFELLDNYERETGLTERVTPKELAENNTFLNAVIETAPMRYAHAWLVKNHKVTGDLKDFKKKLEFIWFGLYRRKVRNDSSGFEHVFVGEEKNGKICGCHNWLQVSSFLTFQFQWEDKTKPVSTSLIGVSPEFEIALYTMCFFNGQENNHVQLGPYLCNIKCFSFGRGKDTKIGTAFPEALPLTEAQAATKIQSILRGRITRIQISQVRRQAPPPPVGPAWGPPPGGAATPALQPTDTHSTRNAWAKPLSQPASSATAPPAGTPIGLKPIGAWGQPHKF</sequence>
<dbReference type="InterPro" id="IPR037227">
    <property type="entry name" value="EndoU-like"/>
</dbReference>